<dbReference type="RefSeq" id="WP_073142212.1">
    <property type="nucleotide sequence ID" value="NZ_FQUV01000003.1"/>
</dbReference>
<organism evidence="1 2">
    <name type="scientific">Litoreibacter ascidiaceicola</name>
    <dbReference type="NCBI Taxonomy" id="1486859"/>
    <lineage>
        <taxon>Bacteria</taxon>
        <taxon>Pseudomonadati</taxon>
        <taxon>Pseudomonadota</taxon>
        <taxon>Alphaproteobacteria</taxon>
        <taxon>Rhodobacterales</taxon>
        <taxon>Roseobacteraceae</taxon>
        <taxon>Litoreibacter</taxon>
    </lineage>
</organism>
<dbReference type="Gene3D" id="3.30.2450.20">
    <property type="match status" value="1"/>
</dbReference>
<keyword evidence="2" id="KW-1185">Reference proteome</keyword>
<accession>A0A1M4XKU9</accession>
<proteinExistence type="predicted"/>
<dbReference type="InterPro" id="IPR053755">
    <property type="entry name" value="CDI_immunity_sf"/>
</dbReference>
<dbReference type="OrthoDB" id="9839979at2"/>
<gene>
    <name evidence="1" type="ORF">SAMN05444273_103205</name>
</gene>
<evidence type="ECO:0000313" key="1">
    <source>
        <dbReference type="EMBL" id="SHE93812.1"/>
    </source>
</evidence>
<dbReference type="STRING" id="1486859.SAMN05444273_103205"/>
<dbReference type="Proteomes" id="UP000184144">
    <property type="component" value="Unassembled WGS sequence"/>
</dbReference>
<protein>
    <submittedName>
        <fullName evidence="1">Uncharacterized protein</fullName>
    </submittedName>
</protein>
<name>A0A1M4XKU9_9RHOB</name>
<dbReference type="AlphaFoldDB" id="A0A1M4XKU9"/>
<reference evidence="2" key="1">
    <citation type="submission" date="2016-11" db="EMBL/GenBank/DDBJ databases">
        <authorList>
            <person name="Varghese N."/>
            <person name="Submissions S."/>
        </authorList>
    </citation>
    <scope>NUCLEOTIDE SEQUENCE [LARGE SCALE GENOMIC DNA]</scope>
    <source>
        <strain evidence="2">DSM 100566</strain>
    </source>
</reference>
<dbReference type="EMBL" id="FQUV01000003">
    <property type="protein sequence ID" value="SHE93812.1"/>
    <property type="molecule type" value="Genomic_DNA"/>
</dbReference>
<sequence length="178" mass="20303">MKFSIQFSSNNGCNGSITLGEHLETFRSSFGCFSRAQYEQQWINALKIILEERRPTALFVSVEIGDDGVGTLWLYPIVASEFAGDTDDKRMRLSDFPDQEDAGVYIGERFMPVTVDVSNFERRIYLEFEDGSKGDEIALYYLDLSAPERFFGYLGDDIADVSHWYYSNSDLEAFLTSQ</sequence>
<evidence type="ECO:0000313" key="2">
    <source>
        <dbReference type="Proteomes" id="UP000184144"/>
    </source>
</evidence>